<feature type="region of interest" description="Disordered" evidence="1">
    <location>
        <begin position="42"/>
        <end position="63"/>
    </location>
</feature>
<dbReference type="AlphaFoldDB" id="A0AAJ4B4E8"/>
<proteinExistence type="predicted"/>
<name>A0AAJ4B4E8_PSESX</name>
<dbReference type="AntiFam" id="ANF00261">
    <property type="entry name" value="Protein of unknown function (DUF1534)"/>
</dbReference>
<sequence>MWNTECRPPRQRRWIIVQPSGVTPLQRGNALRDALRHKSTPRYRLKAGRGASGKAYPRGAWVR</sequence>
<protein>
    <submittedName>
        <fullName evidence="2">DUF1534 domain-containing protein</fullName>
    </submittedName>
</protein>
<organism evidence="2 3">
    <name type="scientific">Pseudomonas syringae UB303</name>
    <dbReference type="NCBI Taxonomy" id="1357287"/>
    <lineage>
        <taxon>Bacteria</taxon>
        <taxon>Pseudomonadati</taxon>
        <taxon>Pseudomonadota</taxon>
        <taxon>Gammaproteobacteria</taxon>
        <taxon>Pseudomonadales</taxon>
        <taxon>Pseudomonadaceae</taxon>
        <taxon>Pseudomonas</taxon>
        <taxon>Pseudomonas syringae</taxon>
    </lineage>
</organism>
<evidence type="ECO:0000313" key="2">
    <source>
        <dbReference type="EMBL" id="QHF11185.1"/>
    </source>
</evidence>
<dbReference type="Proteomes" id="UP000464688">
    <property type="component" value="Chromosome"/>
</dbReference>
<reference evidence="2 3" key="1">
    <citation type="journal article" date="2014" name="Genome Announc.">
        <title>Draft Genome Sequences of a Phylogenetically Diverse Suite of Pseudomonas syringae Strains from Multiple Source Populations.</title>
        <authorList>
            <person name="Baltrus D.A."/>
            <person name="Yourstone S."/>
            <person name="Lind A."/>
            <person name="Guilbaud C."/>
            <person name="Sands D.C."/>
            <person name="Jones C.D."/>
            <person name="Morris C.E."/>
            <person name="Dangl J.L."/>
        </authorList>
    </citation>
    <scope>NUCLEOTIDE SEQUENCE [LARGE SCALE GENOMIC DNA]</scope>
    <source>
        <strain evidence="2 3">UB303</strain>
    </source>
</reference>
<gene>
    <name evidence="2" type="ORF">N026_25260</name>
</gene>
<evidence type="ECO:0000256" key="1">
    <source>
        <dbReference type="SAM" id="MobiDB-lite"/>
    </source>
</evidence>
<accession>A0AAJ4B4E8</accession>
<dbReference type="EMBL" id="CP047267">
    <property type="protein sequence ID" value="QHF11185.1"/>
    <property type="molecule type" value="Genomic_DNA"/>
</dbReference>
<evidence type="ECO:0000313" key="3">
    <source>
        <dbReference type="Proteomes" id="UP000464688"/>
    </source>
</evidence>